<keyword evidence="4" id="KW-1185">Reference proteome</keyword>
<reference evidence="3" key="1">
    <citation type="submission" date="2023-03" db="EMBL/GenBank/DDBJ databases">
        <title>Massive genome expansion in bonnet fungi (Mycena s.s.) driven by repeated elements and novel gene families across ecological guilds.</title>
        <authorList>
            <consortium name="Lawrence Berkeley National Laboratory"/>
            <person name="Harder C.B."/>
            <person name="Miyauchi S."/>
            <person name="Viragh M."/>
            <person name="Kuo A."/>
            <person name="Thoen E."/>
            <person name="Andreopoulos B."/>
            <person name="Lu D."/>
            <person name="Skrede I."/>
            <person name="Drula E."/>
            <person name="Henrissat B."/>
            <person name="Morin E."/>
            <person name="Kohler A."/>
            <person name="Barry K."/>
            <person name="LaButti K."/>
            <person name="Morin E."/>
            <person name="Salamov A."/>
            <person name="Lipzen A."/>
            <person name="Mereny Z."/>
            <person name="Hegedus B."/>
            <person name="Baldrian P."/>
            <person name="Stursova M."/>
            <person name="Weitz H."/>
            <person name="Taylor A."/>
            <person name="Grigoriev I.V."/>
            <person name="Nagy L.G."/>
            <person name="Martin F."/>
            <person name="Kauserud H."/>
        </authorList>
    </citation>
    <scope>NUCLEOTIDE SEQUENCE</scope>
    <source>
        <strain evidence="3">CBHHK188m</strain>
    </source>
</reference>
<evidence type="ECO:0000256" key="1">
    <source>
        <dbReference type="SAM" id="MobiDB-lite"/>
    </source>
</evidence>
<dbReference type="PANTHER" id="PTHR33104">
    <property type="entry name" value="SI:DKEY-29D5.2"/>
    <property type="match status" value="1"/>
</dbReference>
<dbReference type="EMBL" id="JARJLG010000062">
    <property type="protein sequence ID" value="KAJ7756102.1"/>
    <property type="molecule type" value="Genomic_DNA"/>
</dbReference>
<dbReference type="Pfam" id="PF18758">
    <property type="entry name" value="KDZ"/>
    <property type="match status" value="1"/>
</dbReference>
<gene>
    <name evidence="3" type="ORF">DFH07DRAFT_868327</name>
</gene>
<feature type="domain" description="CxC2-like cysteine cluster KDZ transposase-associated" evidence="2">
    <location>
        <begin position="72"/>
        <end position="176"/>
    </location>
</feature>
<protein>
    <recommendedName>
        <fullName evidence="2">CxC2-like cysteine cluster KDZ transposase-associated domain-containing protein</fullName>
    </recommendedName>
</protein>
<dbReference type="PANTHER" id="PTHR33104:SF2">
    <property type="entry name" value="CXC3 LIKE CYSTEINE CLUSTER DOMAIN-CONTAINING PROTEIN"/>
    <property type="match status" value="1"/>
</dbReference>
<dbReference type="InterPro" id="IPR040521">
    <property type="entry name" value="KDZ"/>
</dbReference>
<organism evidence="3 4">
    <name type="scientific">Mycena maculata</name>
    <dbReference type="NCBI Taxonomy" id="230809"/>
    <lineage>
        <taxon>Eukaryota</taxon>
        <taxon>Fungi</taxon>
        <taxon>Dikarya</taxon>
        <taxon>Basidiomycota</taxon>
        <taxon>Agaricomycotina</taxon>
        <taxon>Agaricomycetes</taxon>
        <taxon>Agaricomycetidae</taxon>
        <taxon>Agaricales</taxon>
        <taxon>Marasmiineae</taxon>
        <taxon>Mycenaceae</taxon>
        <taxon>Mycena</taxon>
    </lineage>
</organism>
<proteinExistence type="predicted"/>
<feature type="region of interest" description="Disordered" evidence="1">
    <location>
        <begin position="767"/>
        <end position="797"/>
    </location>
</feature>
<dbReference type="Proteomes" id="UP001215280">
    <property type="component" value="Unassembled WGS sequence"/>
</dbReference>
<sequence length="915" mass="103738">MDGQLIHCGKGPEGRRLRRRGNKSSQGLQAYEPDRKRGNIPGESSEEDKPVGQNGMDCRARKGQNVHGYNSELGLVYQLGHGGMACPYPDPRLLTMTVLELPYIHRVHYRYCKCQKAAHATNLQQCLRNGWYPATITDPATCASFRTLETFRLQNVVGNMNVHDFITAIERQTDATASTKMDWLPHRYKEFITGCAHNPAGLAATEPRQAAVLCWACPHDRRNLPTDWRNVDKKYQFLYMLLVALDANFKLKNRMRANEHPDPPLGPSWGYFVDPEKYWKHLKSYVPEKDVSTCIAFAALLEKDTRGTAGLRTSGVGGCVCARHKCVLPNGIGDLQKGERFVNMDYILLAALTGFGLLFLTISYDISCQWKINLARRNAKMPKSMCLPLETINWQCALPVWHAASHEDECQNTNSLSFKPGVGKSDGEDIERTWAVLNPASYHTKDMSKGNRTDTLEDKIDSNNWQKNIGLGECWRDALRRKLAVARTERERQVKAFAEVNRTVEMDVRKAWQAEIDAWLKDPSQPNPYTVDKNDSPTEVQVRLELKKEEEREAASGKALVPGTSATAFLTAGLQIEQAQRRIIAEQAGLALIAPEREARVQELRITLLQKIGRFWKLQAIWMPGAARAILVDEEKWDEDSLLPRAEHIKLYMPHELPADDRAQGCVKGLADMEARLRAAQCASALTTLRGHLHAKRHLITFRNENLTGQVQTTKAHTLIGQVSDRVNASAAKYRKGREALVALKTDSFAPHFRELRDDDIRLDRDNGKSDSAAKKKLAMISSGRGARAPRNAPGQSKRVMSWIWTTTAGSGDKEKDLHDSVRVEWARAKARKNRWEEEVLLLQEEMRRTLRYLEWQAGWWEEHMDTKLDSTPEVRAGARAYALKQAWMHRRLTAHFKSKWETSTNPESPRKTCL</sequence>
<evidence type="ECO:0000313" key="3">
    <source>
        <dbReference type="EMBL" id="KAJ7756102.1"/>
    </source>
</evidence>
<dbReference type="InterPro" id="IPR041457">
    <property type="entry name" value="CxC2_KDZ-assoc"/>
</dbReference>
<feature type="region of interest" description="Disordered" evidence="1">
    <location>
        <begin position="1"/>
        <end position="60"/>
    </location>
</feature>
<dbReference type="AlphaFoldDB" id="A0AAD7J5M0"/>
<accession>A0AAD7J5M0</accession>
<comment type="caution">
    <text evidence="3">The sequence shown here is derived from an EMBL/GenBank/DDBJ whole genome shotgun (WGS) entry which is preliminary data.</text>
</comment>
<evidence type="ECO:0000313" key="4">
    <source>
        <dbReference type="Proteomes" id="UP001215280"/>
    </source>
</evidence>
<evidence type="ECO:0000259" key="2">
    <source>
        <dbReference type="Pfam" id="PF18803"/>
    </source>
</evidence>
<name>A0AAD7J5M0_9AGAR</name>
<dbReference type="Pfam" id="PF18803">
    <property type="entry name" value="CxC2"/>
    <property type="match status" value="1"/>
</dbReference>